<dbReference type="InterPro" id="IPR032790">
    <property type="entry name" value="GDE_C"/>
</dbReference>
<sequence length="1659" mass="186899">MVKRLKSGSKQSLKSIATPSHPSKDSLRASPQSSTTRAPTSSTSYQTSFTSPPLSATKPGGTSKAKQSSLISPSDRQGSSMKEPVTVYELTLEDDGSPSKEKAYIRLPAPVDPYLLRISIAAGSSASKAGSLLTNFPSNEGTFERARYNAHPFPADTSRPIQTDLLITKPGAFEFYVEFDGPSNERVKSRTGYFNVDPVLFAPARQAILSSGSEAPIVLPIGEGGKVIEDKQINVPLDGLVVQTVIAKWMGRLSQWPAHLDTIRDRGYNMIHFTPLQQRGESGSPYSIYDQLRFDPGLFDQAPESAEDERTQISHWLKKLRQEWGILSMTDVVWNHTANNSPWLRDHPESGYNILNSPHLEPALVVDTALLDLSSKLVEKGLPTQLNSELDLEKIMHVVEHETIPQLKLWEYYVIDLEKAEEQFAKAWSSDNLPAGSNSQSPEHVDSFEFEKACLPIGEEDWRRVTGPRKNAASKIDIPAAVRLFQRKGYSTGDPENAIEVMKRILNELNVPQYRDYDEDIKTIIQNVRNRMRYTRLDPHGPKLGAFNAKNPLIETLFTRLEITKQTEKHDPKELSLANNGWIWNANPLEDFASPKSKAYLRREVIVWGDCVKLRYGQGEDDNPFLWKHMSEYTELMARIFGGFRIDNCHSTPIHVGERLLDVARRTRPDLYVCAELFTGSEDMDTYFVSRLGINSLIREAMNGHDAKDQSRLLYNYGLGKPIGSMDTDCLTEASITTVPHDSSQTYRCEIVPLQGSKPHAFLMDCTHDNESPSRKRTARDAISTGSLVTFGYSAIGSNKGFDDLYPQLLDLVNEKRNYEKVNFDAGIGGWKRLLNHLHVEMVLNEFKEGHFHQENEYIMAHRVHPTTNFGYLLVAHTAFSGNSNDRGYISPMKLRGTKATFIQGSSLEIISNEDPSDSTTLKGLPSKLRSLDAKLAETMVKYGADCDGEFVEIVVPPHFPPGSLMLFKTWMDGLRKTETGDDKQSLEIFIRSGAVEKFEKLGIVELNVIIFREDGEERASTAGQDGSYRVPQLCQNVYCGLEGWMHHLKHIIHHNDLGHPLCAHLRDGTWAFDYVLNRLKKSETQHPKLCEPIEWFEKRINLIKEKVPPFLRPKYFALLVYSAYKASQQRVISQCSSFIKQGTAFLHSLTMTAVQMYGLVPSASLHPKESTACVAAGLPHFSSGWARTWGRDCAISCSGLFVKTGLFEPARAHLLCFCTTIKHGLMPNLLDSVRTPRYNSRDSPWFMMQLLQEYVKFSDEGEAILDVQVKRRFPSTDEWVPWDDEKAYSETITVGGVIEEILQRHAEGIHFREYNAGPAIDGQMSDHGFNIDIQVDWSTGLILGGNDKNCGTWMDKMGESQKAGNKGFPGTPRDGAPVEITGLLFSTLNWAANLAKKGVLTKKGVEATIGGKKAQVSYEEWAELIKKNFERCYWIPEDSKEDSEFVIDPGLITRRGIYKDVFGTPQERAHADYQLRPNFPIAMAVAPQLFSSSKALSALLTARENLMGPLGMRTLDPMESDYRPYYDNANDSDDWHVAKGRNYHQGPEWVWPVGYYLRAFLHFHTEASNGPRDKEDVVHQIHSLLKHHRQHIKSDAWAGLPELTNRDGSFCRDSCESQAWSTSTIIDALFEVRESYLSFDTCINYQMLTTKKKTFLYT</sequence>
<dbReference type="FunFam" id="1.50.10.10:FF:000039">
    <property type="entry name" value="Glycogen debranching enzyme Gdb1, putative"/>
    <property type="match status" value="1"/>
</dbReference>
<evidence type="ECO:0000256" key="3">
    <source>
        <dbReference type="ARBA" id="ARBA00003530"/>
    </source>
</evidence>
<evidence type="ECO:0000256" key="10">
    <source>
        <dbReference type="ARBA" id="ARBA00022679"/>
    </source>
</evidence>
<dbReference type="InterPro" id="IPR032792">
    <property type="entry name" value="AGL_glucanoTrfase"/>
</dbReference>
<organism evidence="22 23">
    <name type="scientific">Phakopsora pachyrhizi</name>
    <name type="common">Asian soybean rust disease fungus</name>
    <dbReference type="NCBI Taxonomy" id="170000"/>
    <lineage>
        <taxon>Eukaryota</taxon>
        <taxon>Fungi</taxon>
        <taxon>Dikarya</taxon>
        <taxon>Basidiomycota</taxon>
        <taxon>Pucciniomycotina</taxon>
        <taxon>Pucciniomycetes</taxon>
        <taxon>Pucciniales</taxon>
        <taxon>Phakopsoraceae</taxon>
        <taxon>Phakopsora</taxon>
    </lineage>
</organism>
<dbReference type="InterPro" id="IPR012341">
    <property type="entry name" value="6hp_glycosidase-like_sf"/>
</dbReference>
<keyword evidence="10" id="KW-0808">Transferase</keyword>
<feature type="compositionally biased region" description="Polar residues" evidence="17">
    <location>
        <begin position="8"/>
        <end position="21"/>
    </location>
</feature>
<dbReference type="EMBL" id="CALTRL010001006">
    <property type="protein sequence ID" value="CAH7670497.1"/>
    <property type="molecule type" value="Genomic_DNA"/>
</dbReference>
<gene>
    <name evidence="22" type="ORF">PPACK8108_LOCUS5221</name>
</gene>
<dbReference type="Gene3D" id="3.20.20.80">
    <property type="entry name" value="Glycosidases"/>
    <property type="match status" value="2"/>
</dbReference>
<evidence type="ECO:0000256" key="14">
    <source>
        <dbReference type="ARBA" id="ARBA00023295"/>
    </source>
</evidence>
<keyword evidence="11" id="KW-0378">Hydrolase</keyword>
<evidence type="ECO:0000259" key="18">
    <source>
        <dbReference type="Pfam" id="PF06202"/>
    </source>
</evidence>
<comment type="catalytic activity">
    <reaction evidence="1">
        <text>Transfers a segment of a (1-&gt;4)-alpha-D-glucan to a new position in an acceptor, which may be glucose or a (1-&gt;4)-alpha-D-glucan.</text>
        <dbReference type="EC" id="2.4.1.25"/>
    </reaction>
</comment>
<dbReference type="InterPro" id="IPR029436">
    <property type="entry name" value="AGL_euk_N"/>
</dbReference>
<evidence type="ECO:0000256" key="2">
    <source>
        <dbReference type="ARBA" id="ARBA00000927"/>
    </source>
</evidence>
<evidence type="ECO:0000259" key="19">
    <source>
        <dbReference type="Pfam" id="PF14699"/>
    </source>
</evidence>
<dbReference type="Proteomes" id="UP001153365">
    <property type="component" value="Unassembled WGS sequence"/>
</dbReference>
<evidence type="ECO:0000256" key="8">
    <source>
        <dbReference type="ARBA" id="ARBA00022490"/>
    </source>
</evidence>
<dbReference type="PANTHER" id="PTHR10569:SF2">
    <property type="entry name" value="GLYCOGEN DEBRANCHING ENZYME"/>
    <property type="match status" value="1"/>
</dbReference>
<dbReference type="EC" id="3.2.1.33" evidence="6"/>
<evidence type="ECO:0000256" key="11">
    <source>
        <dbReference type="ARBA" id="ARBA00022801"/>
    </source>
</evidence>
<dbReference type="GO" id="GO:0005980">
    <property type="term" value="P:glycogen catabolic process"/>
    <property type="evidence" value="ECO:0007669"/>
    <property type="project" value="InterPro"/>
</dbReference>
<feature type="compositionally biased region" description="Polar residues" evidence="17">
    <location>
        <begin position="64"/>
        <end position="80"/>
    </location>
</feature>
<dbReference type="SUPFAM" id="SSF48208">
    <property type="entry name" value="Six-hairpin glycosidases"/>
    <property type="match status" value="1"/>
</dbReference>
<feature type="domain" description="Eukaryotic glycogen debranching enzyme N-terminal" evidence="19">
    <location>
        <begin position="116"/>
        <end position="200"/>
    </location>
</feature>
<dbReference type="GO" id="GO:0004134">
    <property type="term" value="F:4-alpha-glucanotransferase activity"/>
    <property type="evidence" value="ECO:0007669"/>
    <property type="project" value="UniProtKB-EC"/>
</dbReference>
<dbReference type="Pfam" id="PF14701">
    <property type="entry name" value="hDGE_amylase"/>
    <property type="match status" value="1"/>
</dbReference>
<evidence type="ECO:0000256" key="9">
    <source>
        <dbReference type="ARBA" id="ARBA00022676"/>
    </source>
</evidence>
<comment type="function">
    <text evidence="3">Multifunctional enzyme acting as 1,4-alpha-D-glucan:1,4-alpha-D-glucan 4-alpha-D-glycosyltransferase and amylo-1,6-glucosidase in glycogen degradation.</text>
</comment>
<feature type="domain" description="Glycogen debranching enzyme central" evidence="21">
    <location>
        <begin position="827"/>
        <end position="1080"/>
    </location>
</feature>
<dbReference type="GO" id="GO:0004135">
    <property type="term" value="F:amylo-alpha-1,6-glucosidase activity"/>
    <property type="evidence" value="ECO:0007669"/>
    <property type="project" value="UniProtKB-EC"/>
</dbReference>
<reference evidence="22" key="1">
    <citation type="submission" date="2022-06" db="EMBL/GenBank/DDBJ databases">
        <authorList>
            <consortium name="SYNGENTA / RWTH Aachen University"/>
        </authorList>
    </citation>
    <scope>NUCLEOTIDE SEQUENCE</scope>
</reference>
<dbReference type="CDD" id="cd11327">
    <property type="entry name" value="AmyAc_Glg_debranch_2"/>
    <property type="match status" value="1"/>
</dbReference>
<dbReference type="InterPro" id="IPR017853">
    <property type="entry name" value="GH"/>
</dbReference>
<evidence type="ECO:0000256" key="7">
    <source>
        <dbReference type="ARBA" id="ARBA00020723"/>
    </source>
</evidence>
<evidence type="ECO:0000259" key="20">
    <source>
        <dbReference type="Pfam" id="PF14701"/>
    </source>
</evidence>
<evidence type="ECO:0000256" key="4">
    <source>
        <dbReference type="ARBA" id="ARBA00004496"/>
    </source>
</evidence>
<keyword evidence="23" id="KW-1185">Reference proteome</keyword>
<keyword evidence="12" id="KW-0320">Glycogen biosynthesis</keyword>
<comment type="caution">
    <text evidence="22">The sequence shown here is derived from an EMBL/GenBank/DDBJ whole genome shotgun (WGS) entry which is preliminary data.</text>
</comment>
<feature type="region of interest" description="Disordered" evidence="17">
    <location>
        <begin position="1"/>
        <end position="82"/>
    </location>
</feature>
<dbReference type="Gene3D" id="1.50.10.10">
    <property type="match status" value="1"/>
</dbReference>
<evidence type="ECO:0000256" key="13">
    <source>
        <dbReference type="ARBA" id="ARBA00023268"/>
    </source>
</evidence>
<comment type="similarity">
    <text evidence="15">Belongs to the glycogen debranching enzyme family.</text>
</comment>
<evidence type="ECO:0000256" key="6">
    <source>
        <dbReference type="ARBA" id="ARBA00012778"/>
    </source>
</evidence>
<comment type="catalytic activity">
    <reaction evidence="2">
        <text>Hydrolysis of (1-&gt;6)-alpha-D-glucosidic branch linkages in glycogen phosphorylase limit dextrin.</text>
        <dbReference type="EC" id="3.2.1.33"/>
    </reaction>
</comment>
<dbReference type="InterPro" id="IPR008928">
    <property type="entry name" value="6-hairpin_glycosidase_sf"/>
</dbReference>
<evidence type="ECO:0000256" key="16">
    <source>
        <dbReference type="ARBA" id="ARBA00031477"/>
    </source>
</evidence>
<evidence type="ECO:0000256" key="17">
    <source>
        <dbReference type="SAM" id="MobiDB-lite"/>
    </source>
</evidence>
<dbReference type="FunFam" id="3.20.20.80:FF:000242">
    <property type="entry name" value="Glycogen debranching enzyme Gdb1, putative"/>
    <property type="match status" value="1"/>
</dbReference>
<evidence type="ECO:0000256" key="12">
    <source>
        <dbReference type="ARBA" id="ARBA00023056"/>
    </source>
</evidence>
<feature type="compositionally biased region" description="Low complexity" evidence="17">
    <location>
        <begin position="29"/>
        <end position="53"/>
    </location>
</feature>
<proteinExistence type="inferred from homology"/>
<evidence type="ECO:0000259" key="21">
    <source>
        <dbReference type="Pfam" id="PF14702"/>
    </source>
</evidence>
<keyword evidence="14" id="KW-0326">Glycosidase</keyword>
<evidence type="ECO:0000313" key="23">
    <source>
        <dbReference type="Proteomes" id="UP001153365"/>
    </source>
</evidence>
<evidence type="ECO:0000256" key="5">
    <source>
        <dbReference type="ARBA" id="ARBA00012560"/>
    </source>
</evidence>
<keyword evidence="9" id="KW-0328">Glycosyltransferase</keyword>
<accession>A0AAV0AQ79</accession>
<dbReference type="GO" id="GO:0005737">
    <property type="term" value="C:cytoplasm"/>
    <property type="evidence" value="ECO:0007669"/>
    <property type="project" value="UniProtKB-SubCell"/>
</dbReference>
<dbReference type="EC" id="2.4.1.25" evidence="5"/>
<dbReference type="Pfam" id="PF14702">
    <property type="entry name" value="hGDE_central"/>
    <property type="match status" value="1"/>
</dbReference>
<feature type="domain" description="Glycogen debranching enzyme C-terminal" evidence="18">
    <location>
        <begin position="1169"/>
        <end position="1627"/>
    </location>
</feature>
<protein>
    <recommendedName>
        <fullName evidence="7">Glycogen debranching enzyme</fullName>
        <ecNumber evidence="5">2.4.1.25</ecNumber>
        <ecNumber evidence="6">3.2.1.33</ecNumber>
    </recommendedName>
    <alternativeName>
        <fullName evidence="16">Glycogen debrancher</fullName>
    </alternativeName>
</protein>
<dbReference type="InterPro" id="IPR032788">
    <property type="entry name" value="AGL_central"/>
</dbReference>
<keyword evidence="13" id="KW-0511">Multifunctional enzyme</keyword>
<evidence type="ECO:0000256" key="1">
    <source>
        <dbReference type="ARBA" id="ARBA00000439"/>
    </source>
</evidence>
<dbReference type="FunFam" id="3.20.20.80:FF:000070">
    <property type="entry name" value="GDB1p Glycogen debranching enzyme"/>
    <property type="match status" value="1"/>
</dbReference>
<dbReference type="InterPro" id="IPR010401">
    <property type="entry name" value="AGL/Gdb1"/>
</dbReference>
<feature type="domain" description="Glycogen debranching enzyme glucanotransferase" evidence="20">
    <location>
        <begin position="234"/>
        <end position="672"/>
    </location>
</feature>
<comment type="subcellular location">
    <subcellularLocation>
        <location evidence="4">Cytoplasm</location>
    </subcellularLocation>
</comment>
<evidence type="ECO:0000313" key="22">
    <source>
        <dbReference type="EMBL" id="CAH7670497.1"/>
    </source>
</evidence>
<dbReference type="Pfam" id="PF06202">
    <property type="entry name" value="GDE_C"/>
    <property type="match status" value="1"/>
</dbReference>
<dbReference type="PANTHER" id="PTHR10569">
    <property type="entry name" value="GLYCOGEN DEBRANCHING ENZYME"/>
    <property type="match status" value="1"/>
</dbReference>
<dbReference type="Pfam" id="PF14699">
    <property type="entry name" value="hGDE_N"/>
    <property type="match status" value="1"/>
</dbReference>
<dbReference type="SUPFAM" id="SSF51445">
    <property type="entry name" value="(Trans)glycosidases"/>
    <property type="match status" value="1"/>
</dbReference>
<evidence type="ECO:0000256" key="15">
    <source>
        <dbReference type="ARBA" id="ARBA00025780"/>
    </source>
</evidence>
<name>A0AAV0AQ79_PHAPC</name>
<dbReference type="GO" id="GO:0005978">
    <property type="term" value="P:glycogen biosynthetic process"/>
    <property type="evidence" value="ECO:0007669"/>
    <property type="project" value="UniProtKB-KW"/>
</dbReference>
<keyword evidence="8" id="KW-0963">Cytoplasm</keyword>